<organism evidence="2 3">
    <name type="scientific">Phytophthora oleae</name>
    <dbReference type="NCBI Taxonomy" id="2107226"/>
    <lineage>
        <taxon>Eukaryota</taxon>
        <taxon>Sar</taxon>
        <taxon>Stramenopiles</taxon>
        <taxon>Oomycota</taxon>
        <taxon>Peronosporomycetes</taxon>
        <taxon>Peronosporales</taxon>
        <taxon>Peronosporaceae</taxon>
        <taxon>Phytophthora</taxon>
    </lineage>
</organism>
<feature type="region of interest" description="Disordered" evidence="1">
    <location>
        <begin position="27"/>
        <end position="46"/>
    </location>
</feature>
<sequence>MSDIEDATEFDEMLQFVLKLWRNVRQRKSDDTADHQVSRRSYSSKNTIQNTAAARLEFGICDDEEFEADDAPADASQISATHDADHDNDSSPVKIRINHKAKKVGRPAKQKKKTVAGEKSDRKWYAAAEDGRKATGEVTLDGLLAALDRSEPGLIQTQRRLAGIIVKFSESDNKKTKYKRMKNPVLIMDPFYILPEKLLDACMKAPPLSNTSEEAIALYDEADTQKAQKKASEDNLTETVIIKEVRCFSRKQIETFKRIQNLKTAVQLGLDMHRWLMERVYRLYPPSTMPWQNKSPMKC</sequence>
<comment type="caution">
    <text evidence="2">The sequence shown here is derived from an EMBL/GenBank/DDBJ whole genome shotgun (WGS) entry which is preliminary data.</text>
</comment>
<feature type="region of interest" description="Disordered" evidence="1">
    <location>
        <begin position="101"/>
        <end position="121"/>
    </location>
</feature>
<evidence type="ECO:0000313" key="3">
    <source>
        <dbReference type="Proteomes" id="UP001632037"/>
    </source>
</evidence>
<evidence type="ECO:0000256" key="1">
    <source>
        <dbReference type="SAM" id="MobiDB-lite"/>
    </source>
</evidence>
<protein>
    <submittedName>
        <fullName evidence="2">Uncharacterized protein</fullName>
    </submittedName>
</protein>
<evidence type="ECO:0000313" key="2">
    <source>
        <dbReference type="EMBL" id="KAL3672990.1"/>
    </source>
</evidence>
<accession>A0ABD3G1G9</accession>
<dbReference type="Proteomes" id="UP001632037">
    <property type="component" value="Unassembled WGS sequence"/>
</dbReference>
<proteinExistence type="predicted"/>
<feature type="compositionally biased region" description="Basic and acidic residues" evidence="1">
    <location>
        <begin position="27"/>
        <end position="37"/>
    </location>
</feature>
<keyword evidence="3" id="KW-1185">Reference proteome</keyword>
<reference evidence="2 3" key="1">
    <citation type="submission" date="2024-09" db="EMBL/GenBank/DDBJ databases">
        <title>Genome sequencing and assembly of Phytophthora oleae, isolate VK10A, causative agent of rot of olive drupes.</title>
        <authorList>
            <person name="Conti Taguali S."/>
            <person name="Riolo M."/>
            <person name="La Spada F."/>
            <person name="Cacciola S.O."/>
            <person name="Dionisio G."/>
        </authorList>
    </citation>
    <scope>NUCLEOTIDE SEQUENCE [LARGE SCALE GENOMIC DNA]</scope>
    <source>
        <strain evidence="2 3">VK10A</strain>
    </source>
</reference>
<dbReference type="AlphaFoldDB" id="A0ABD3G1G9"/>
<feature type="compositionally biased region" description="Basic residues" evidence="1">
    <location>
        <begin position="101"/>
        <end position="114"/>
    </location>
</feature>
<name>A0ABD3G1G9_9STRA</name>
<gene>
    <name evidence="2" type="ORF">V7S43_002287</name>
</gene>
<dbReference type="EMBL" id="JBIMZQ010000003">
    <property type="protein sequence ID" value="KAL3672990.1"/>
    <property type="molecule type" value="Genomic_DNA"/>
</dbReference>